<reference evidence="1 2" key="1">
    <citation type="journal article" date="2020" name="Cell">
        <title>Large-Scale Comparative Analyses of Tick Genomes Elucidate Their Genetic Diversity and Vector Capacities.</title>
        <authorList>
            <consortium name="Tick Genome and Microbiome Consortium (TIGMIC)"/>
            <person name="Jia N."/>
            <person name="Wang J."/>
            <person name="Shi W."/>
            <person name="Du L."/>
            <person name="Sun Y."/>
            <person name="Zhan W."/>
            <person name="Jiang J.F."/>
            <person name="Wang Q."/>
            <person name="Zhang B."/>
            <person name="Ji P."/>
            <person name="Bell-Sakyi L."/>
            <person name="Cui X.M."/>
            <person name="Yuan T.T."/>
            <person name="Jiang B.G."/>
            <person name="Yang W.F."/>
            <person name="Lam T.T."/>
            <person name="Chang Q.C."/>
            <person name="Ding S.J."/>
            <person name="Wang X.J."/>
            <person name="Zhu J.G."/>
            <person name="Ruan X.D."/>
            <person name="Zhao L."/>
            <person name="Wei J.T."/>
            <person name="Ye R.Z."/>
            <person name="Que T.C."/>
            <person name="Du C.H."/>
            <person name="Zhou Y.H."/>
            <person name="Cheng J.X."/>
            <person name="Dai P.F."/>
            <person name="Guo W.B."/>
            <person name="Han X.H."/>
            <person name="Huang E.J."/>
            <person name="Li L.F."/>
            <person name="Wei W."/>
            <person name="Gao Y.C."/>
            <person name="Liu J.Z."/>
            <person name="Shao H.Z."/>
            <person name="Wang X."/>
            <person name="Wang C.C."/>
            <person name="Yang T.C."/>
            <person name="Huo Q.B."/>
            <person name="Li W."/>
            <person name="Chen H.Y."/>
            <person name="Chen S.E."/>
            <person name="Zhou L.G."/>
            <person name="Ni X.B."/>
            <person name="Tian J.H."/>
            <person name="Sheng Y."/>
            <person name="Liu T."/>
            <person name="Pan Y.S."/>
            <person name="Xia L.Y."/>
            <person name="Li J."/>
            <person name="Zhao F."/>
            <person name="Cao W.C."/>
        </authorList>
    </citation>
    <scope>NUCLEOTIDE SEQUENCE [LARGE SCALE GENOMIC DNA]</scope>
    <source>
        <strain evidence="1">Iper-2018</strain>
    </source>
</reference>
<dbReference type="Proteomes" id="UP000805193">
    <property type="component" value="Unassembled WGS sequence"/>
</dbReference>
<evidence type="ECO:0000313" key="1">
    <source>
        <dbReference type="EMBL" id="KAG0414729.1"/>
    </source>
</evidence>
<evidence type="ECO:0000313" key="2">
    <source>
        <dbReference type="Proteomes" id="UP000805193"/>
    </source>
</evidence>
<protein>
    <submittedName>
        <fullName evidence="1">Uncharacterized protein</fullName>
    </submittedName>
</protein>
<dbReference type="EMBL" id="JABSTQ010011152">
    <property type="protein sequence ID" value="KAG0414729.1"/>
    <property type="molecule type" value="Genomic_DNA"/>
</dbReference>
<organism evidence="1 2">
    <name type="scientific">Ixodes persulcatus</name>
    <name type="common">Taiga tick</name>
    <dbReference type="NCBI Taxonomy" id="34615"/>
    <lineage>
        <taxon>Eukaryota</taxon>
        <taxon>Metazoa</taxon>
        <taxon>Ecdysozoa</taxon>
        <taxon>Arthropoda</taxon>
        <taxon>Chelicerata</taxon>
        <taxon>Arachnida</taxon>
        <taxon>Acari</taxon>
        <taxon>Parasitiformes</taxon>
        <taxon>Ixodida</taxon>
        <taxon>Ixodoidea</taxon>
        <taxon>Ixodidae</taxon>
        <taxon>Ixodinae</taxon>
        <taxon>Ixodes</taxon>
    </lineage>
</organism>
<comment type="caution">
    <text evidence="1">The sequence shown here is derived from an EMBL/GenBank/DDBJ whole genome shotgun (WGS) entry which is preliminary data.</text>
</comment>
<proteinExistence type="predicted"/>
<gene>
    <name evidence="1" type="ORF">HPB47_008100</name>
</gene>
<keyword evidence="2" id="KW-1185">Reference proteome</keyword>
<accession>A0AC60P5K2</accession>
<name>A0AC60P5K2_IXOPE</name>
<sequence length="95" mass="8988">MPLVEVRVMSGAGGGGGGGAPPTGLRPPSKLRRPTTLTSGPGPAPLGSSARPSPLGSGGSGARTPLSAASSLSALNDKSGEPRAPSLLGGFKACA</sequence>